<dbReference type="EMBL" id="JAVHJO010000019">
    <property type="protein sequence ID" value="KAK6523147.1"/>
    <property type="molecule type" value="Genomic_DNA"/>
</dbReference>
<feature type="region of interest" description="Disordered" evidence="1">
    <location>
        <begin position="1"/>
        <end position="34"/>
    </location>
</feature>
<organism evidence="2 3">
    <name type="scientific">Orbilia ellipsospora</name>
    <dbReference type="NCBI Taxonomy" id="2528407"/>
    <lineage>
        <taxon>Eukaryota</taxon>
        <taxon>Fungi</taxon>
        <taxon>Dikarya</taxon>
        <taxon>Ascomycota</taxon>
        <taxon>Pezizomycotina</taxon>
        <taxon>Orbiliomycetes</taxon>
        <taxon>Orbiliales</taxon>
        <taxon>Orbiliaceae</taxon>
        <taxon>Orbilia</taxon>
    </lineage>
</organism>
<reference evidence="2 3" key="1">
    <citation type="submission" date="2019-10" db="EMBL/GenBank/DDBJ databases">
        <authorList>
            <person name="Palmer J.M."/>
        </authorList>
    </citation>
    <scope>NUCLEOTIDE SEQUENCE [LARGE SCALE GENOMIC DNA]</scope>
    <source>
        <strain evidence="2 3">TWF694</strain>
    </source>
</reference>
<name>A0AAV9WR11_9PEZI</name>
<feature type="compositionally biased region" description="Basic and acidic residues" evidence="1">
    <location>
        <begin position="9"/>
        <end position="24"/>
    </location>
</feature>
<gene>
    <name evidence="2" type="ORF">TWF694_006042</name>
</gene>
<sequence>MDAYFDEDPTPRPRKQVDIPKLERPLPGPVFNRGVTAPEFATPIKPRSSKASVTVDKNDFSESIEWEVEKLSDYACWICSSEEGDTDVHHVIGKEDPGKRTSPTGAQFKDYLLKSRPDYVPPTCLNELEGSGVSGGLYQVHLREDIVGNQLQPVSVGKFGEPRIWHGSPAALIIHAARVLGCVDRTGWLPDDTLEILTEIIKAWRKE</sequence>
<protein>
    <recommendedName>
        <fullName evidence="4">HNH nuclease domain-containing protein</fullName>
    </recommendedName>
</protein>
<evidence type="ECO:0000313" key="2">
    <source>
        <dbReference type="EMBL" id="KAK6523147.1"/>
    </source>
</evidence>
<dbReference type="Proteomes" id="UP001365542">
    <property type="component" value="Unassembled WGS sequence"/>
</dbReference>
<dbReference type="AlphaFoldDB" id="A0AAV9WR11"/>
<evidence type="ECO:0000256" key="1">
    <source>
        <dbReference type="SAM" id="MobiDB-lite"/>
    </source>
</evidence>
<keyword evidence="3" id="KW-1185">Reference proteome</keyword>
<accession>A0AAV9WR11</accession>
<proteinExistence type="predicted"/>
<evidence type="ECO:0000313" key="3">
    <source>
        <dbReference type="Proteomes" id="UP001365542"/>
    </source>
</evidence>
<comment type="caution">
    <text evidence="2">The sequence shown here is derived from an EMBL/GenBank/DDBJ whole genome shotgun (WGS) entry which is preliminary data.</text>
</comment>
<evidence type="ECO:0008006" key="4">
    <source>
        <dbReference type="Google" id="ProtNLM"/>
    </source>
</evidence>